<keyword evidence="2" id="KW-0288">FMN</keyword>
<feature type="domain" description="NADPH-dependent FMN reductase-like" evidence="3">
    <location>
        <begin position="3"/>
        <end position="130"/>
    </location>
</feature>
<dbReference type="eggNOG" id="COG0655">
    <property type="taxonomic scope" value="Bacteria"/>
</dbReference>
<evidence type="ECO:0000313" key="4">
    <source>
        <dbReference type="EMBL" id="EGC04828.1"/>
    </source>
</evidence>
<dbReference type="Gene3D" id="3.40.50.360">
    <property type="match status" value="1"/>
</dbReference>
<keyword evidence="5" id="KW-1185">Reference proteome</keyword>
<dbReference type="RefSeq" id="WP_002846858.1">
    <property type="nucleotide sequence ID" value="NZ_ADKM02000008.1"/>
</dbReference>
<sequence length="188" mass="20973">MSNILVLNGSARVDAFTAAMIKSFRKGAEKGGNTVRVLELSRLHIHSCIGCLKGGKDRAHPCVQRDDMDIVYEEFRKADTIVFATPLFFWDYSGLLKNVIDRLWALAEYERSELIGKGRGGALLVAAGGSHPELIYGHFDYMMKRLAWKNLGKAAMLHTDDMDMKDIPECEEARALGEAVCQTDSVQY</sequence>
<dbReference type="InterPro" id="IPR005025">
    <property type="entry name" value="FMN_Rdtase-like_dom"/>
</dbReference>
<dbReference type="Proteomes" id="UP000004259">
    <property type="component" value="Unassembled WGS sequence"/>
</dbReference>
<reference evidence="4 5" key="1">
    <citation type="submission" date="2011-02" db="EMBL/GenBank/DDBJ databases">
        <authorList>
            <person name="Nelson K.E."/>
            <person name="Sutton G."/>
            <person name="Torralba M."/>
            <person name="Durkin S."/>
            <person name="Harkins D."/>
            <person name="Montgomery R."/>
            <person name="Ziemer C."/>
            <person name="Klaassens E."/>
            <person name="Ocuiv P."/>
            <person name="Morrison M."/>
        </authorList>
    </citation>
    <scope>NUCLEOTIDE SEQUENCE [LARGE SCALE GENOMIC DNA]</scope>
    <source>
        <strain evidence="4 5">8</strain>
    </source>
</reference>
<evidence type="ECO:0000256" key="2">
    <source>
        <dbReference type="ARBA" id="ARBA00022643"/>
    </source>
</evidence>
<dbReference type="SUPFAM" id="SSF52218">
    <property type="entry name" value="Flavoproteins"/>
    <property type="match status" value="1"/>
</dbReference>
<name>E9S7B2_RUMAL</name>
<comment type="caution">
    <text evidence="4">The sequence shown here is derived from an EMBL/GenBank/DDBJ whole genome shotgun (WGS) entry which is preliminary data.</text>
</comment>
<accession>E9S7B2</accession>
<dbReference type="GO" id="GO:0016491">
    <property type="term" value="F:oxidoreductase activity"/>
    <property type="evidence" value="ECO:0007669"/>
    <property type="project" value="UniProtKB-KW"/>
</dbReference>
<evidence type="ECO:0000313" key="5">
    <source>
        <dbReference type="Proteomes" id="UP000004259"/>
    </source>
</evidence>
<dbReference type="InterPro" id="IPR051796">
    <property type="entry name" value="ISF_SsuE-like"/>
</dbReference>
<dbReference type="OrthoDB" id="9805976at2"/>
<dbReference type="InterPro" id="IPR029039">
    <property type="entry name" value="Flavoprotein-like_sf"/>
</dbReference>
<evidence type="ECO:0000259" key="3">
    <source>
        <dbReference type="Pfam" id="PF03358"/>
    </source>
</evidence>
<keyword evidence="1" id="KW-0285">Flavoprotein</keyword>
<dbReference type="EMBL" id="ADKM02000008">
    <property type="protein sequence ID" value="EGC04828.1"/>
    <property type="molecule type" value="Genomic_DNA"/>
</dbReference>
<dbReference type="AlphaFoldDB" id="E9S7B2"/>
<dbReference type="PANTHER" id="PTHR43278">
    <property type="entry name" value="NAD(P)H-DEPENDENT FMN-CONTAINING OXIDOREDUCTASE YWQN-RELATED"/>
    <property type="match status" value="1"/>
</dbReference>
<dbReference type="STRING" id="246199.CUS_6123"/>
<dbReference type="PANTHER" id="PTHR43278:SF2">
    <property type="entry name" value="IRON-SULFUR FLAVOPROTEIN"/>
    <property type="match status" value="1"/>
</dbReference>
<dbReference type="Pfam" id="PF03358">
    <property type="entry name" value="FMN_red"/>
    <property type="match status" value="1"/>
</dbReference>
<keyword evidence="4" id="KW-0560">Oxidoreductase</keyword>
<evidence type="ECO:0000256" key="1">
    <source>
        <dbReference type="ARBA" id="ARBA00022630"/>
    </source>
</evidence>
<protein>
    <submittedName>
        <fullName evidence="4">Flavin reductase</fullName>
        <ecNumber evidence="4">1.7.-.-</ecNumber>
    </submittedName>
</protein>
<proteinExistence type="predicted"/>
<organism evidence="4 5">
    <name type="scientific">Ruminococcus albus 8</name>
    <dbReference type="NCBI Taxonomy" id="246199"/>
    <lineage>
        <taxon>Bacteria</taxon>
        <taxon>Bacillati</taxon>
        <taxon>Bacillota</taxon>
        <taxon>Clostridia</taxon>
        <taxon>Eubacteriales</taxon>
        <taxon>Oscillospiraceae</taxon>
        <taxon>Ruminococcus</taxon>
    </lineage>
</organism>
<gene>
    <name evidence="4" type="ORF">CUS_6123</name>
</gene>
<dbReference type="EC" id="1.7.-.-" evidence="4"/>